<dbReference type="EMBL" id="DSPX01000253">
    <property type="protein sequence ID" value="HGG03690.1"/>
    <property type="molecule type" value="Genomic_DNA"/>
</dbReference>
<dbReference type="AlphaFoldDB" id="A0A7C3VSW9"/>
<proteinExistence type="predicted"/>
<reference evidence="1" key="1">
    <citation type="journal article" date="2020" name="mSystems">
        <title>Genome- and Community-Level Interaction Insights into Carbon Utilization and Element Cycling Functions of Hydrothermarchaeota in Hydrothermal Sediment.</title>
        <authorList>
            <person name="Zhou Z."/>
            <person name="Liu Y."/>
            <person name="Xu W."/>
            <person name="Pan J."/>
            <person name="Luo Z.H."/>
            <person name="Li M."/>
        </authorList>
    </citation>
    <scope>NUCLEOTIDE SEQUENCE [LARGE SCALE GENOMIC DNA]</scope>
    <source>
        <strain evidence="1">SpSt-374</strain>
    </source>
</reference>
<protein>
    <submittedName>
        <fullName evidence="1">Uncharacterized protein</fullName>
    </submittedName>
</protein>
<comment type="caution">
    <text evidence="1">The sequence shown here is derived from an EMBL/GenBank/DDBJ whole genome shotgun (WGS) entry which is preliminary data.</text>
</comment>
<sequence>MLKTINQQESTVADLAEGVKVNTSIPSAHHAALRCGFAGYPLNPRWNGQKVYAWNTGRQLKQGLFTGEMVIRAKDSMLVPAWEQNLTCDTEPTPKASIRLWWGSELKLGGFRLG</sequence>
<organism evidence="1">
    <name type="scientific">Planktothricoides sp. SpSt-374</name>
    <dbReference type="NCBI Taxonomy" id="2282167"/>
    <lineage>
        <taxon>Bacteria</taxon>
        <taxon>Bacillati</taxon>
        <taxon>Cyanobacteriota</taxon>
        <taxon>Cyanophyceae</taxon>
        <taxon>Oscillatoriophycideae</taxon>
        <taxon>Oscillatoriales</taxon>
        <taxon>Oscillatoriaceae</taxon>
        <taxon>Planktothricoides</taxon>
    </lineage>
</organism>
<name>A0A7C3VSW9_9CYAN</name>
<accession>A0A7C3VSW9</accession>
<evidence type="ECO:0000313" key="1">
    <source>
        <dbReference type="EMBL" id="HGG03690.1"/>
    </source>
</evidence>
<gene>
    <name evidence="1" type="ORF">ENR15_24400</name>
</gene>